<dbReference type="InParanoid" id="A0A1Y2E0T6"/>
<dbReference type="GO" id="GO:0016020">
    <property type="term" value="C:membrane"/>
    <property type="evidence" value="ECO:0007669"/>
    <property type="project" value="UniProtKB-SubCell"/>
</dbReference>
<dbReference type="STRING" id="1141098.A0A1Y2E0T6"/>
<name>A0A1Y2E0T6_9PEZI</name>
<evidence type="ECO:0000256" key="2">
    <source>
        <dbReference type="ARBA" id="ARBA00022692"/>
    </source>
</evidence>
<comment type="similarity">
    <text evidence="5">Belongs to the SAT4 family.</text>
</comment>
<evidence type="ECO:0000313" key="9">
    <source>
        <dbReference type="Proteomes" id="UP000193689"/>
    </source>
</evidence>
<feature type="domain" description="Rhodopsin" evidence="7">
    <location>
        <begin position="26"/>
        <end position="268"/>
    </location>
</feature>
<feature type="transmembrane region" description="Helical" evidence="6">
    <location>
        <begin position="6"/>
        <end position="30"/>
    </location>
</feature>
<dbReference type="Pfam" id="PF20684">
    <property type="entry name" value="Fung_rhodopsin"/>
    <property type="match status" value="1"/>
</dbReference>
<comment type="subcellular location">
    <subcellularLocation>
        <location evidence="1">Membrane</location>
        <topology evidence="1">Multi-pass membrane protein</topology>
    </subcellularLocation>
</comment>
<dbReference type="GeneID" id="63774505"/>
<dbReference type="Proteomes" id="UP000193689">
    <property type="component" value="Unassembled WGS sequence"/>
</dbReference>
<dbReference type="InterPro" id="IPR052337">
    <property type="entry name" value="SAT4-like"/>
</dbReference>
<dbReference type="PANTHER" id="PTHR33048">
    <property type="entry name" value="PTH11-LIKE INTEGRAL MEMBRANE PROTEIN (AFU_ORTHOLOGUE AFUA_5G11245)"/>
    <property type="match status" value="1"/>
</dbReference>
<protein>
    <submittedName>
        <fullName evidence="8">Integral membrane protein</fullName>
    </submittedName>
</protein>
<dbReference type="EMBL" id="MCFJ01000006">
    <property type="protein sequence ID" value="ORY64954.1"/>
    <property type="molecule type" value="Genomic_DNA"/>
</dbReference>
<dbReference type="InterPro" id="IPR049326">
    <property type="entry name" value="Rhodopsin_dom_fungi"/>
</dbReference>
<keyword evidence="4 6" id="KW-0472">Membrane</keyword>
<evidence type="ECO:0000256" key="3">
    <source>
        <dbReference type="ARBA" id="ARBA00022989"/>
    </source>
</evidence>
<feature type="transmembrane region" description="Helical" evidence="6">
    <location>
        <begin position="42"/>
        <end position="63"/>
    </location>
</feature>
<comment type="caution">
    <text evidence="8">The sequence shown here is derived from an EMBL/GenBank/DDBJ whole genome shotgun (WGS) entry which is preliminary data.</text>
</comment>
<organism evidence="8 9">
    <name type="scientific">Pseudomassariella vexata</name>
    <dbReference type="NCBI Taxonomy" id="1141098"/>
    <lineage>
        <taxon>Eukaryota</taxon>
        <taxon>Fungi</taxon>
        <taxon>Dikarya</taxon>
        <taxon>Ascomycota</taxon>
        <taxon>Pezizomycotina</taxon>
        <taxon>Sordariomycetes</taxon>
        <taxon>Xylariomycetidae</taxon>
        <taxon>Amphisphaeriales</taxon>
        <taxon>Pseudomassariaceae</taxon>
        <taxon>Pseudomassariella</taxon>
    </lineage>
</organism>
<feature type="transmembrane region" description="Helical" evidence="6">
    <location>
        <begin position="204"/>
        <end position="226"/>
    </location>
</feature>
<accession>A0A1Y2E0T6</accession>
<keyword evidence="3 6" id="KW-1133">Transmembrane helix</keyword>
<evidence type="ECO:0000256" key="4">
    <source>
        <dbReference type="ARBA" id="ARBA00023136"/>
    </source>
</evidence>
<sequence>MSETQGPTVITVAVVFGVLTFFVISLRLWARIFLVKSLGPDDALICVAVLLSWAFMIVTIIAVQHGLGRHYLEDVEPLGIDNMIAYMEAVWYSSIFYNACIGFIKLSVLALYSRLGDPTLRRLAFVMIGVVSCQAGGNVLACIFQCSPVKAAYVVTITSDQKKCININAFYLANAAVNIITDLMTYTLPIKLVVRLQVPQRTKISLGIILSLGLFACVSSIVRITYIPQMLVSQDATWAITGAMYWSVIEINIGILAGSIPSFKPIAKRYSPRLLGSSSMENSSGGKQSGSKIRSIFKSGSQDTSVKLQSIDGTRKGNGYSFGTHIERGLEDNSSEEILYSPGRIGVKTEIDTRFDQGQELRGINPART</sequence>
<evidence type="ECO:0000256" key="1">
    <source>
        <dbReference type="ARBA" id="ARBA00004141"/>
    </source>
</evidence>
<keyword evidence="2 6" id="KW-0812">Transmembrane</keyword>
<dbReference type="AlphaFoldDB" id="A0A1Y2E0T6"/>
<proteinExistence type="inferred from homology"/>
<evidence type="ECO:0000313" key="8">
    <source>
        <dbReference type="EMBL" id="ORY64954.1"/>
    </source>
</evidence>
<dbReference type="RefSeq" id="XP_040716106.1">
    <property type="nucleotide sequence ID" value="XM_040858293.1"/>
</dbReference>
<evidence type="ECO:0000256" key="5">
    <source>
        <dbReference type="ARBA" id="ARBA00038359"/>
    </source>
</evidence>
<keyword evidence="9" id="KW-1185">Reference proteome</keyword>
<feature type="transmembrane region" description="Helical" evidence="6">
    <location>
        <begin position="238"/>
        <end position="263"/>
    </location>
</feature>
<reference evidence="8 9" key="1">
    <citation type="submission" date="2016-07" db="EMBL/GenBank/DDBJ databases">
        <title>Pervasive Adenine N6-methylation of Active Genes in Fungi.</title>
        <authorList>
            <consortium name="DOE Joint Genome Institute"/>
            <person name="Mondo S.J."/>
            <person name="Dannebaum R.O."/>
            <person name="Kuo R.C."/>
            <person name="Labutti K."/>
            <person name="Haridas S."/>
            <person name="Kuo A."/>
            <person name="Salamov A."/>
            <person name="Ahrendt S.R."/>
            <person name="Lipzen A."/>
            <person name="Sullivan W."/>
            <person name="Andreopoulos W.B."/>
            <person name="Clum A."/>
            <person name="Lindquist E."/>
            <person name="Daum C."/>
            <person name="Ramamoorthy G.K."/>
            <person name="Gryganskyi A."/>
            <person name="Culley D."/>
            <person name="Magnuson J.K."/>
            <person name="James T.Y."/>
            <person name="O'Malley M.A."/>
            <person name="Stajich J.E."/>
            <person name="Spatafora J.W."/>
            <person name="Visel A."/>
            <person name="Grigoriev I.V."/>
        </authorList>
    </citation>
    <scope>NUCLEOTIDE SEQUENCE [LARGE SCALE GENOMIC DNA]</scope>
    <source>
        <strain evidence="8 9">CBS 129021</strain>
    </source>
</reference>
<gene>
    <name evidence="8" type="ORF">BCR38DRAFT_408706</name>
</gene>
<evidence type="ECO:0000259" key="7">
    <source>
        <dbReference type="Pfam" id="PF20684"/>
    </source>
</evidence>
<dbReference type="OrthoDB" id="5393606at2759"/>
<dbReference type="PANTHER" id="PTHR33048:SF114">
    <property type="entry name" value="MEMBRANE PROTEIN PTH11-LIKE, PUTATIVE (AFU_ORTHOLOGUE AFUA_7G06620)-RELATED"/>
    <property type="match status" value="1"/>
</dbReference>
<evidence type="ECO:0000256" key="6">
    <source>
        <dbReference type="SAM" id="Phobius"/>
    </source>
</evidence>
<feature type="transmembrane region" description="Helical" evidence="6">
    <location>
        <begin position="89"/>
        <end position="112"/>
    </location>
</feature>